<dbReference type="PROSITE" id="PS50089">
    <property type="entry name" value="ZF_RING_2"/>
    <property type="match status" value="1"/>
</dbReference>
<comment type="caution">
    <text evidence="3">The sequence shown here is derived from an EMBL/GenBank/DDBJ whole genome shotgun (WGS) entry which is preliminary data.</text>
</comment>
<dbReference type="Proteomes" id="UP000777438">
    <property type="component" value="Unassembled WGS sequence"/>
</dbReference>
<evidence type="ECO:0000259" key="2">
    <source>
        <dbReference type="PROSITE" id="PS50089"/>
    </source>
</evidence>
<dbReference type="Pfam" id="PF13639">
    <property type="entry name" value="zf-RING_2"/>
    <property type="match status" value="1"/>
</dbReference>
<organism evidence="3 4">
    <name type="scientific">Thelonectria olida</name>
    <dbReference type="NCBI Taxonomy" id="1576542"/>
    <lineage>
        <taxon>Eukaryota</taxon>
        <taxon>Fungi</taxon>
        <taxon>Dikarya</taxon>
        <taxon>Ascomycota</taxon>
        <taxon>Pezizomycotina</taxon>
        <taxon>Sordariomycetes</taxon>
        <taxon>Hypocreomycetidae</taxon>
        <taxon>Hypocreales</taxon>
        <taxon>Nectriaceae</taxon>
        <taxon>Thelonectria</taxon>
    </lineage>
</organism>
<proteinExistence type="predicted"/>
<evidence type="ECO:0000313" key="4">
    <source>
        <dbReference type="Proteomes" id="UP000777438"/>
    </source>
</evidence>
<keyword evidence="1" id="KW-0862">Zinc</keyword>
<dbReference type="CDD" id="cd16454">
    <property type="entry name" value="RING-H2_PA-TM-RING"/>
    <property type="match status" value="1"/>
</dbReference>
<dbReference type="SUPFAM" id="SSF57850">
    <property type="entry name" value="RING/U-box"/>
    <property type="match status" value="1"/>
</dbReference>
<evidence type="ECO:0000313" key="3">
    <source>
        <dbReference type="EMBL" id="KAH6871915.1"/>
    </source>
</evidence>
<dbReference type="InterPro" id="IPR001841">
    <property type="entry name" value="Znf_RING"/>
</dbReference>
<protein>
    <recommendedName>
        <fullName evidence="2">RING-type domain-containing protein</fullName>
    </recommendedName>
</protein>
<dbReference type="GO" id="GO:0061630">
    <property type="term" value="F:ubiquitin protein ligase activity"/>
    <property type="evidence" value="ECO:0007669"/>
    <property type="project" value="TreeGrafter"/>
</dbReference>
<dbReference type="OrthoDB" id="8062037at2759"/>
<dbReference type="Gene3D" id="3.30.40.10">
    <property type="entry name" value="Zinc/RING finger domain, C3HC4 (zinc finger)"/>
    <property type="match status" value="1"/>
</dbReference>
<keyword evidence="1" id="KW-0479">Metal-binding</keyword>
<dbReference type="PANTHER" id="PTHR22765">
    <property type="entry name" value="RING FINGER AND PROTEASE ASSOCIATED DOMAIN-CONTAINING"/>
    <property type="match status" value="1"/>
</dbReference>
<evidence type="ECO:0000256" key="1">
    <source>
        <dbReference type="PROSITE-ProRule" id="PRU00175"/>
    </source>
</evidence>
<reference evidence="3 4" key="1">
    <citation type="journal article" date="2021" name="Nat. Commun.">
        <title>Genetic determinants of endophytism in the Arabidopsis root mycobiome.</title>
        <authorList>
            <person name="Mesny F."/>
            <person name="Miyauchi S."/>
            <person name="Thiergart T."/>
            <person name="Pickel B."/>
            <person name="Atanasova L."/>
            <person name="Karlsson M."/>
            <person name="Huettel B."/>
            <person name="Barry K.W."/>
            <person name="Haridas S."/>
            <person name="Chen C."/>
            <person name="Bauer D."/>
            <person name="Andreopoulos W."/>
            <person name="Pangilinan J."/>
            <person name="LaButti K."/>
            <person name="Riley R."/>
            <person name="Lipzen A."/>
            <person name="Clum A."/>
            <person name="Drula E."/>
            <person name="Henrissat B."/>
            <person name="Kohler A."/>
            <person name="Grigoriev I.V."/>
            <person name="Martin F.M."/>
            <person name="Hacquard S."/>
        </authorList>
    </citation>
    <scope>NUCLEOTIDE SEQUENCE [LARGE SCALE GENOMIC DNA]</scope>
    <source>
        <strain evidence="3 4">MPI-CAGE-CH-0241</strain>
    </source>
</reference>
<keyword evidence="4" id="KW-1185">Reference proteome</keyword>
<dbReference type="EMBL" id="JAGPYM010000049">
    <property type="protein sequence ID" value="KAH6871915.1"/>
    <property type="molecule type" value="Genomic_DNA"/>
</dbReference>
<dbReference type="SMART" id="SM00184">
    <property type="entry name" value="RING"/>
    <property type="match status" value="1"/>
</dbReference>
<accession>A0A9P8VU33</accession>
<dbReference type="GO" id="GO:0008270">
    <property type="term" value="F:zinc ion binding"/>
    <property type="evidence" value="ECO:0007669"/>
    <property type="project" value="UniProtKB-KW"/>
</dbReference>
<dbReference type="GO" id="GO:0006511">
    <property type="term" value="P:ubiquitin-dependent protein catabolic process"/>
    <property type="evidence" value="ECO:0007669"/>
    <property type="project" value="TreeGrafter"/>
</dbReference>
<dbReference type="AlphaFoldDB" id="A0A9P8VU33"/>
<name>A0A9P8VU33_9HYPO</name>
<gene>
    <name evidence="3" type="ORF">B0T10DRAFT_416844</name>
</gene>
<dbReference type="InterPro" id="IPR013083">
    <property type="entry name" value="Znf_RING/FYVE/PHD"/>
</dbReference>
<feature type="domain" description="RING-type" evidence="2">
    <location>
        <begin position="79"/>
        <end position="121"/>
    </location>
</feature>
<dbReference type="InterPro" id="IPR051826">
    <property type="entry name" value="E3_ubiquitin-ligase_domain"/>
</dbReference>
<keyword evidence="1" id="KW-0863">Zinc-finger</keyword>
<sequence length="136" mass="15424">MGSTGVFPHSTVNRGHRYLVRRLECDRVGVHADDLEAGRHPFSIENLDQAIPARTYRTWKAETEVAGNSAEQPSGFLLCVICLQMLQETDMVRQLPCGHIFHSGCITKWFLKRHDTCPLCKFCYMLRTANARGNCL</sequence>
<dbReference type="PANTHER" id="PTHR22765:SF434">
    <property type="entry name" value="GB|AAD18119.1-RELATED"/>
    <property type="match status" value="1"/>
</dbReference>